<evidence type="ECO:0000313" key="3">
    <source>
        <dbReference type="Proteomes" id="UP001220610"/>
    </source>
</evidence>
<dbReference type="AlphaFoldDB" id="A0AAJ5WN70"/>
<evidence type="ECO:0008006" key="4">
    <source>
        <dbReference type="Google" id="ProtNLM"/>
    </source>
</evidence>
<feature type="chain" id="PRO_5042464257" description="Peptidase C39-like domain-containing protein" evidence="1">
    <location>
        <begin position="20"/>
        <end position="181"/>
    </location>
</feature>
<organism evidence="2 3">
    <name type="scientific">Candidatus Pseudobacter hemicellulosilyticus</name>
    <dbReference type="NCBI Taxonomy" id="3121375"/>
    <lineage>
        <taxon>Bacteria</taxon>
        <taxon>Pseudomonadati</taxon>
        <taxon>Bacteroidota</taxon>
        <taxon>Chitinophagia</taxon>
        <taxon>Chitinophagales</taxon>
        <taxon>Chitinophagaceae</taxon>
        <taxon>Pseudobacter</taxon>
    </lineage>
</organism>
<proteinExistence type="predicted"/>
<accession>A0AAJ5WN70</accession>
<evidence type="ECO:0000256" key="1">
    <source>
        <dbReference type="SAM" id="SignalP"/>
    </source>
</evidence>
<keyword evidence="1" id="KW-0732">Signal</keyword>
<dbReference type="EMBL" id="CP119311">
    <property type="protein sequence ID" value="WEK33685.1"/>
    <property type="molecule type" value="Genomic_DNA"/>
</dbReference>
<feature type="signal peptide" evidence="1">
    <location>
        <begin position="1"/>
        <end position="19"/>
    </location>
</feature>
<dbReference type="Proteomes" id="UP001220610">
    <property type="component" value="Chromosome"/>
</dbReference>
<name>A0AAJ5WN70_9BACT</name>
<gene>
    <name evidence="2" type="ORF">P0Y53_14425</name>
</gene>
<sequence length="181" mass="20530">MRYLTILLLFSIFSVQLLAQTAPSRSLLPTVQHHQQLYSMSCIPSSVEMVLKFNNKANENFYDFQHGWKNKNTGTFGDFDGKTINGITFTQQFNLNRSADFPIDSLFSTIDAELAADRKVIVSLVSGPGLWHIYVIDSRTAEGDYLCYSRGYGSPEVLEVRNTKRIIREMGGTDILTYRVN</sequence>
<protein>
    <recommendedName>
        <fullName evidence="4">Peptidase C39-like domain-containing protein</fullName>
    </recommendedName>
</protein>
<evidence type="ECO:0000313" key="2">
    <source>
        <dbReference type="EMBL" id="WEK33685.1"/>
    </source>
</evidence>
<reference evidence="2" key="1">
    <citation type="submission" date="2023-03" db="EMBL/GenBank/DDBJ databases">
        <title>Andean soil-derived lignocellulolytic bacterial consortium as a source of novel taxa and putative plastic-active enzymes.</title>
        <authorList>
            <person name="Diaz-Garcia L."/>
            <person name="Chuvochina M."/>
            <person name="Feuerriegel G."/>
            <person name="Bunk B."/>
            <person name="Sproer C."/>
            <person name="Streit W.R."/>
            <person name="Rodriguez L.M."/>
            <person name="Overmann J."/>
            <person name="Jimenez D.J."/>
        </authorList>
    </citation>
    <scope>NUCLEOTIDE SEQUENCE</scope>
    <source>
        <strain evidence="2">MAG 7</strain>
    </source>
</reference>